<dbReference type="EMBL" id="CP022272">
    <property type="protein sequence ID" value="ASJ97737.1"/>
    <property type="molecule type" value="Genomic_DNA"/>
</dbReference>
<evidence type="ECO:0000313" key="2">
    <source>
        <dbReference type="EMBL" id="ASJ97737.1"/>
    </source>
</evidence>
<gene>
    <name evidence="2" type="ORF">CFF01_14745</name>
</gene>
<feature type="chain" id="PRO_5042229474" evidence="1">
    <location>
        <begin position="25"/>
        <end position="172"/>
    </location>
</feature>
<organism evidence="2 3">
    <name type="scientific">Shewanella marisflavi</name>
    <dbReference type="NCBI Taxonomy" id="260364"/>
    <lineage>
        <taxon>Bacteria</taxon>
        <taxon>Pseudomonadati</taxon>
        <taxon>Pseudomonadota</taxon>
        <taxon>Gammaproteobacteria</taxon>
        <taxon>Alteromonadales</taxon>
        <taxon>Shewanellaceae</taxon>
        <taxon>Shewanella</taxon>
    </lineage>
</organism>
<keyword evidence="1" id="KW-0732">Signal</keyword>
<dbReference type="Proteomes" id="UP000198233">
    <property type="component" value="Chromosome"/>
</dbReference>
<proteinExistence type="predicted"/>
<dbReference type="Pfam" id="PF16105">
    <property type="entry name" value="DUF4823"/>
    <property type="match status" value="1"/>
</dbReference>
<reference evidence="2 3" key="1">
    <citation type="submission" date="2017-06" db="EMBL/GenBank/DDBJ databases">
        <title>Complete genome sequence of Shewanella marisflavi EP1 associated with anaerobic 2,4-dinitrotoluene reduction and salt tolerance.</title>
        <authorList>
            <person name="Huang J."/>
        </authorList>
    </citation>
    <scope>NUCLEOTIDE SEQUENCE [LARGE SCALE GENOMIC DNA]</scope>
    <source>
        <strain evidence="2 3">EP1</strain>
    </source>
</reference>
<protein>
    <submittedName>
        <fullName evidence="2">DUF4823 domain-containing protein</fullName>
    </submittedName>
</protein>
<dbReference type="PROSITE" id="PS51257">
    <property type="entry name" value="PROKAR_LIPOPROTEIN"/>
    <property type="match status" value="1"/>
</dbReference>
<feature type="signal peptide" evidence="1">
    <location>
        <begin position="1"/>
        <end position="24"/>
    </location>
</feature>
<sequence>MIKAMILLTSAFLLAGCSSTYQHSALQTPTAKLNPAKGVLIAMPKDGWYGNKEYRNSGQMTANAVRSAFSKYTNKVIIADNCVGDDCLKQLDANQFGYFVKPIILHWEDRATEWSGISDTIEIQLVVLDAMTKQEIANASYTGKSKWASFGGDHPQDLLPEPTNEFVSSLYK</sequence>
<dbReference type="InterPro" id="IPR032248">
    <property type="entry name" value="DUF4823"/>
</dbReference>
<evidence type="ECO:0000313" key="3">
    <source>
        <dbReference type="Proteomes" id="UP000198233"/>
    </source>
</evidence>
<dbReference type="AlphaFoldDB" id="A0AAC9U2J9"/>
<evidence type="ECO:0000256" key="1">
    <source>
        <dbReference type="SAM" id="SignalP"/>
    </source>
</evidence>
<dbReference type="KEGG" id="smav:CFF01_14745"/>
<name>A0AAC9U2J9_9GAMM</name>
<accession>A0AAC9U2J9</accession>